<evidence type="ECO:0000256" key="1">
    <source>
        <dbReference type="ARBA" id="ARBA00004651"/>
    </source>
</evidence>
<evidence type="ECO:0000256" key="6">
    <source>
        <dbReference type="ARBA" id="ARBA00023136"/>
    </source>
</evidence>
<comment type="similarity">
    <text evidence="2">Belongs to the NrfD family.</text>
</comment>
<feature type="transmembrane region" description="Helical" evidence="7">
    <location>
        <begin position="6"/>
        <end position="26"/>
    </location>
</feature>
<keyword evidence="5 7" id="KW-1133">Transmembrane helix</keyword>
<keyword evidence="3" id="KW-1003">Cell membrane</keyword>
<evidence type="ECO:0000256" key="2">
    <source>
        <dbReference type="ARBA" id="ARBA00008929"/>
    </source>
</evidence>
<feature type="transmembrane region" description="Helical" evidence="7">
    <location>
        <begin position="249"/>
        <end position="267"/>
    </location>
</feature>
<evidence type="ECO:0000256" key="3">
    <source>
        <dbReference type="ARBA" id="ARBA00022475"/>
    </source>
</evidence>
<evidence type="ECO:0000256" key="7">
    <source>
        <dbReference type="SAM" id="Phobius"/>
    </source>
</evidence>
<dbReference type="RefSeq" id="WP_244411590.1">
    <property type="nucleotide sequence ID" value="NZ_AP025564.1"/>
</dbReference>
<evidence type="ECO:0000313" key="8">
    <source>
        <dbReference type="EMBL" id="BDE95130.1"/>
    </source>
</evidence>
<dbReference type="InterPro" id="IPR052049">
    <property type="entry name" value="Electron_transfer_protein"/>
</dbReference>
<dbReference type="Gene3D" id="1.20.1630.10">
    <property type="entry name" value="Formate dehydrogenase/DMSO reductase domain"/>
    <property type="match status" value="1"/>
</dbReference>
<accession>A0ABN6MAT1</accession>
<feature type="transmembrane region" description="Helical" evidence="7">
    <location>
        <begin position="206"/>
        <end position="229"/>
    </location>
</feature>
<dbReference type="Proteomes" id="UP001320544">
    <property type="component" value="Chromosome"/>
</dbReference>
<keyword evidence="6 7" id="KW-0472">Membrane</keyword>
<evidence type="ECO:0000256" key="5">
    <source>
        <dbReference type="ARBA" id="ARBA00022989"/>
    </source>
</evidence>
<protein>
    <recommendedName>
        <fullName evidence="10">Polysulfide reductase</fullName>
    </recommendedName>
</protein>
<dbReference type="Pfam" id="PF03916">
    <property type="entry name" value="NrfD"/>
    <property type="match status" value="1"/>
</dbReference>
<evidence type="ECO:0000313" key="9">
    <source>
        <dbReference type="Proteomes" id="UP001320544"/>
    </source>
</evidence>
<feature type="transmembrane region" description="Helical" evidence="7">
    <location>
        <begin position="137"/>
        <end position="158"/>
    </location>
</feature>
<dbReference type="EMBL" id="AP025564">
    <property type="protein sequence ID" value="BDE95130.1"/>
    <property type="molecule type" value="Genomic_DNA"/>
</dbReference>
<comment type="subcellular location">
    <subcellularLocation>
        <location evidence="1">Cell membrane</location>
        <topology evidence="1">Multi-pass membrane protein</topology>
    </subcellularLocation>
</comment>
<gene>
    <name evidence="8" type="ORF">CE91St30_04630</name>
</gene>
<keyword evidence="4 7" id="KW-0812">Transmembrane</keyword>
<evidence type="ECO:0008006" key="10">
    <source>
        <dbReference type="Google" id="ProtNLM"/>
    </source>
</evidence>
<reference evidence="8 9" key="1">
    <citation type="submission" date="2022-01" db="EMBL/GenBank/DDBJ databases">
        <title>Novel bile acid biosynthetic pathways are enriched in the microbiome of centenarians.</title>
        <authorList>
            <person name="Sato Y."/>
            <person name="Atarashi K."/>
            <person name="Plichta R.D."/>
            <person name="Arai Y."/>
            <person name="Sasajima S."/>
            <person name="Kearney M.S."/>
            <person name="Suda W."/>
            <person name="Takeshita K."/>
            <person name="Sasaki T."/>
            <person name="Okamoto S."/>
            <person name="Skelly N.A."/>
            <person name="Okamura Y."/>
            <person name="Vlamakis H."/>
            <person name="Li Y."/>
            <person name="Tanoue T."/>
            <person name="Takei H."/>
            <person name="Nittono H."/>
            <person name="Narushima S."/>
            <person name="Irie J."/>
            <person name="Itoh H."/>
            <person name="Moriya K."/>
            <person name="Sugiura Y."/>
            <person name="Suematsu M."/>
            <person name="Moritoki N."/>
            <person name="Shibata S."/>
            <person name="Littman R.D."/>
            <person name="Fischbach A.M."/>
            <person name="Uwamino Y."/>
            <person name="Inoue T."/>
            <person name="Honda A."/>
            <person name="Hattori M."/>
            <person name="Murai T."/>
            <person name="Xavier J.R."/>
            <person name="Hirose N."/>
            <person name="Honda K."/>
        </authorList>
    </citation>
    <scope>NUCLEOTIDE SEQUENCE [LARGE SCALE GENOMIC DNA]</scope>
    <source>
        <strain evidence="8 9">CE91-St30</strain>
    </source>
</reference>
<proteinExistence type="inferred from homology"/>
<dbReference type="PANTHER" id="PTHR34856:SF2">
    <property type="entry name" value="PROTEIN NRFD"/>
    <property type="match status" value="1"/>
</dbReference>
<dbReference type="PANTHER" id="PTHR34856">
    <property type="entry name" value="PROTEIN NRFD"/>
    <property type="match status" value="1"/>
</dbReference>
<dbReference type="InterPro" id="IPR005614">
    <property type="entry name" value="NrfD-like"/>
</dbReference>
<feature type="transmembrane region" description="Helical" evidence="7">
    <location>
        <begin position="104"/>
        <end position="125"/>
    </location>
</feature>
<sequence length="317" mass="34477">MFNMLITCYLFLGGAGAGALTVMGALECVNAQQRFGDCPAETSTVSRRRRIRQAFTLPDEFFSRGWSFCFVALATGMLCLFADLGRPDRIINLLLSPELSAIAVGSYALVLSLACSGAFALASLLETPRISPRVIRVLAALSIAFGIATMAYTGVLLQSMASILFWQTPLLPIIFVLSSFSCGIALLLFSTSFVEARYSFVRPIVWLCRADSIAIVLEAAFLAAYLAWGFNAEGTRLAVEALVAGDLRWLFWAGLVVCGLAVPFALERFVTHGNYRTQLLWIGTFLLAGGFVLRYCIVGTADYDVTQMPDLLYGLAF</sequence>
<evidence type="ECO:0000256" key="4">
    <source>
        <dbReference type="ARBA" id="ARBA00022692"/>
    </source>
</evidence>
<feature type="transmembrane region" description="Helical" evidence="7">
    <location>
        <begin position="279"/>
        <end position="301"/>
    </location>
</feature>
<feature type="transmembrane region" description="Helical" evidence="7">
    <location>
        <begin position="65"/>
        <end position="84"/>
    </location>
</feature>
<name>A0ABN6MAT1_9ACTN</name>
<feature type="transmembrane region" description="Helical" evidence="7">
    <location>
        <begin position="170"/>
        <end position="194"/>
    </location>
</feature>
<keyword evidence="9" id="KW-1185">Reference proteome</keyword>
<organism evidence="8 9">
    <name type="scientific">Raoultibacter timonensis</name>
    <dbReference type="NCBI Taxonomy" id="1907662"/>
    <lineage>
        <taxon>Bacteria</taxon>
        <taxon>Bacillati</taxon>
        <taxon>Actinomycetota</taxon>
        <taxon>Coriobacteriia</taxon>
        <taxon>Eggerthellales</taxon>
        <taxon>Eggerthellaceae</taxon>
        <taxon>Raoultibacter</taxon>
    </lineage>
</organism>